<keyword evidence="2" id="KW-1185">Reference proteome</keyword>
<reference evidence="1" key="1">
    <citation type="submission" date="2019-07" db="EMBL/GenBank/DDBJ databases">
        <title>FDA dAtabase for Regulatory Grade micrObial Sequences (FDA-ARGOS): Supporting development and validation of Infectious Disease Dx tests.</title>
        <authorList>
            <person name="Bachman M."/>
            <person name="Young C."/>
            <person name="Tallon L."/>
            <person name="Sadzewicz L."/>
            <person name="Vavikolanu K."/>
            <person name="Mehta A."/>
            <person name="Aluvathingal J."/>
            <person name="Nadendla S."/>
            <person name="Nandy P."/>
            <person name="Geyer C."/>
            <person name="Yan Y."/>
            <person name="Sichtig H."/>
        </authorList>
    </citation>
    <scope>NUCLEOTIDE SEQUENCE</scope>
    <source>
        <strain evidence="1">FDAARGOS_618</strain>
    </source>
</reference>
<dbReference type="Proteomes" id="UP001155820">
    <property type="component" value="Unassembled WGS sequence"/>
</dbReference>
<evidence type="ECO:0000313" key="1">
    <source>
        <dbReference type="EMBL" id="NRF22988.1"/>
    </source>
</evidence>
<dbReference type="InterPro" id="IPR010260">
    <property type="entry name" value="AlpA"/>
</dbReference>
<comment type="caution">
    <text evidence="1">The sequence shown here is derived from an EMBL/GenBank/DDBJ whole genome shotgun (WGS) entry which is preliminary data.</text>
</comment>
<organism evidence="1 2">
    <name type="scientific">Agrobacterium pusense</name>
    <dbReference type="NCBI Taxonomy" id="648995"/>
    <lineage>
        <taxon>Bacteria</taxon>
        <taxon>Pseudomonadati</taxon>
        <taxon>Pseudomonadota</taxon>
        <taxon>Alphaproteobacteria</taxon>
        <taxon>Hyphomicrobiales</taxon>
        <taxon>Rhizobiaceae</taxon>
        <taxon>Rhizobium/Agrobacterium group</taxon>
        <taxon>Agrobacterium</taxon>
    </lineage>
</organism>
<evidence type="ECO:0000313" key="2">
    <source>
        <dbReference type="Proteomes" id="UP001155820"/>
    </source>
</evidence>
<sequence>MKKREGRMLQTEDVCRRYGIPRMTLFRWCASEQEAFPKPIKIGRRNYYDETEILKWELRRAGLNPDLPESIKGARVVSDFITEYEDLVKAFIAQRQRLQMTVMEVDARSGLQEGYTTKLENYQRSYGRGIGPESLPLWLGGLRLAIVLVELPRAPRNFKDKVRTGIASLDDVEAVLA</sequence>
<gene>
    <name evidence="1" type="ORF">FOB26_28445</name>
</gene>
<dbReference type="EMBL" id="JABRWM010000006">
    <property type="protein sequence ID" value="NRF22988.1"/>
    <property type="molecule type" value="Genomic_DNA"/>
</dbReference>
<protein>
    <submittedName>
        <fullName evidence="1">Helix-turn-helix domain-containing protein</fullName>
    </submittedName>
</protein>
<accession>A0AA44J1Z3</accession>
<dbReference type="AlphaFoldDB" id="A0AA44J1Z3"/>
<dbReference type="RefSeq" id="WP_172874236.1">
    <property type="nucleotide sequence ID" value="NZ_JABRWL010000006.1"/>
</dbReference>
<dbReference type="Pfam" id="PF05930">
    <property type="entry name" value="Phage_AlpA"/>
    <property type="match status" value="1"/>
</dbReference>
<proteinExistence type="predicted"/>
<name>A0AA44J1Z3_9HYPH</name>